<dbReference type="InterPro" id="IPR010951">
    <property type="entry name" value="CM_bact"/>
</dbReference>
<dbReference type="Pfam" id="PF01817">
    <property type="entry name" value="CM_2"/>
    <property type="match status" value="1"/>
</dbReference>
<dbReference type="GO" id="GO:0004106">
    <property type="term" value="F:chorismate mutase activity"/>
    <property type="evidence" value="ECO:0007669"/>
    <property type="project" value="UniProtKB-EC"/>
</dbReference>
<dbReference type="NCBIfam" id="NF006691">
    <property type="entry name" value="PRK09239.1"/>
    <property type="match status" value="1"/>
</dbReference>
<dbReference type="EMBL" id="CZKA01000022">
    <property type="protein sequence ID" value="CUR55622.1"/>
    <property type="molecule type" value="Genomic_DNA"/>
</dbReference>
<dbReference type="InterPro" id="IPR051331">
    <property type="entry name" value="Chorismate_mutase-related"/>
</dbReference>
<proteinExistence type="predicted"/>
<gene>
    <name evidence="3" type="ORF">NOCA2290009</name>
</gene>
<dbReference type="PANTHER" id="PTHR38041">
    <property type="entry name" value="CHORISMATE MUTASE"/>
    <property type="match status" value="1"/>
</dbReference>
<dbReference type="InterPro" id="IPR002701">
    <property type="entry name" value="CM_II_prokaryot"/>
</dbReference>
<protein>
    <submittedName>
        <fullName evidence="3">Chorismate mutase</fullName>
        <ecNumber evidence="3">5.4.99.5</ecNumber>
    </submittedName>
</protein>
<sequence length="97" mass="10888">MTDPDPVELTELRSSIDNIDAALIHLLAERFKCTQQVGVLKAERGMPPADPAREERQIIRLRALATDAGLDPVFAEKFLNFIVGEVIRHHVRISEES</sequence>
<keyword evidence="1 3" id="KW-0413">Isomerase</keyword>
<dbReference type="PROSITE" id="PS51168">
    <property type="entry name" value="CHORISMATE_MUT_2"/>
    <property type="match status" value="1"/>
</dbReference>
<dbReference type="NCBIfam" id="TIGR01795">
    <property type="entry name" value="CM_mono_cladeE"/>
    <property type="match status" value="1"/>
</dbReference>
<dbReference type="GO" id="GO:0046417">
    <property type="term" value="P:chorismate metabolic process"/>
    <property type="evidence" value="ECO:0007669"/>
    <property type="project" value="InterPro"/>
</dbReference>
<dbReference type="EC" id="5.4.99.5" evidence="3"/>
<reference evidence="3" key="1">
    <citation type="submission" date="2015-08" db="EMBL/GenBank/DDBJ databases">
        <authorList>
            <person name="Babu N.S."/>
            <person name="Beckwith C.J."/>
            <person name="Beseler K.G."/>
            <person name="Brison A."/>
            <person name="Carone J.V."/>
            <person name="Caskin T.P."/>
            <person name="Diamond M."/>
            <person name="Durham M.E."/>
            <person name="Foxe J.M."/>
            <person name="Go M."/>
            <person name="Henderson B.A."/>
            <person name="Jones I.B."/>
            <person name="McGettigan J.A."/>
            <person name="Micheletti S.J."/>
            <person name="Nasrallah M.E."/>
            <person name="Ortiz D."/>
            <person name="Piller C.R."/>
            <person name="Privatt S.R."/>
            <person name="Schneider S.L."/>
            <person name="Sharp S."/>
            <person name="Smith T.C."/>
            <person name="Stanton J.D."/>
            <person name="Ullery H.E."/>
            <person name="Wilson R.J."/>
            <person name="Serrano M.G."/>
            <person name="Buck G."/>
            <person name="Lee V."/>
            <person name="Wang Y."/>
            <person name="Carvalho R."/>
            <person name="Voegtly L."/>
            <person name="Shi R."/>
            <person name="Duckworth R."/>
            <person name="Johnson A."/>
            <person name="Loviza R."/>
            <person name="Walstead R."/>
            <person name="Shah Z."/>
            <person name="Kiflezghi M."/>
            <person name="Wade K."/>
            <person name="Ball S.L."/>
            <person name="Bradley K.W."/>
            <person name="Asai D.J."/>
            <person name="Bowman C.A."/>
            <person name="Russell D.A."/>
            <person name="Pope W.H."/>
            <person name="Jacobs-Sera D."/>
            <person name="Hendrix R.W."/>
            <person name="Hatfull G.F."/>
        </authorList>
    </citation>
    <scope>NUCLEOTIDE SEQUENCE</scope>
</reference>
<evidence type="ECO:0000256" key="1">
    <source>
        <dbReference type="ARBA" id="ARBA00023235"/>
    </source>
</evidence>
<dbReference type="Gene3D" id="1.20.59.10">
    <property type="entry name" value="Chorismate mutase"/>
    <property type="match status" value="1"/>
</dbReference>
<dbReference type="GO" id="GO:0009697">
    <property type="term" value="P:salicylic acid biosynthetic process"/>
    <property type="evidence" value="ECO:0007669"/>
    <property type="project" value="TreeGrafter"/>
</dbReference>
<dbReference type="InterPro" id="IPR036263">
    <property type="entry name" value="Chorismate_II_sf"/>
</dbReference>
<dbReference type="InterPro" id="IPR036979">
    <property type="entry name" value="CM_dom_sf"/>
</dbReference>
<name>A0A2P2C4F5_9ZZZZ</name>
<evidence type="ECO:0000259" key="2">
    <source>
        <dbReference type="PROSITE" id="PS51168"/>
    </source>
</evidence>
<accession>A0A2P2C4F5</accession>
<dbReference type="SMART" id="SM00830">
    <property type="entry name" value="CM_2"/>
    <property type="match status" value="1"/>
</dbReference>
<feature type="domain" description="Chorismate mutase" evidence="2">
    <location>
        <begin position="3"/>
        <end position="94"/>
    </location>
</feature>
<evidence type="ECO:0000313" key="3">
    <source>
        <dbReference type="EMBL" id="CUR55622.1"/>
    </source>
</evidence>
<organism evidence="3">
    <name type="scientific">metagenome</name>
    <dbReference type="NCBI Taxonomy" id="256318"/>
    <lineage>
        <taxon>unclassified sequences</taxon>
        <taxon>metagenomes</taxon>
    </lineage>
</organism>
<dbReference type="SUPFAM" id="SSF48600">
    <property type="entry name" value="Chorismate mutase II"/>
    <property type="match status" value="1"/>
</dbReference>
<dbReference type="AlphaFoldDB" id="A0A2P2C4F5"/>
<dbReference type="PANTHER" id="PTHR38041:SF1">
    <property type="entry name" value="CHORISMATE MUTASE"/>
    <property type="match status" value="1"/>
</dbReference>